<reference evidence="6 7" key="1">
    <citation type="submission" date="2019-02" db="EMBL/GenBank/DDBJ databases">
        <authorList>
            <person name="Li Y."/>
        </authorList>
    </citation>
    <scope>NUCLEOTIDE SEQUENCE [LARGE SCALE GENOMIC DNA]</scope>
    <source>
        <strain evidence="6 7">3-7</strain>
    </source>
</reference>
<dbReference type="AlphaFoldDB" id="A0A4Q6Y109"/>
<dbReference type="Pfam" id="PF01103">
    <property type="entry name" value="Omp85"/>
    <property type="match status" value="1"/>
</dbReference>
<dbReference type="OrthoDB" id="9769707at2"/>
<dbReference type="InterPro" id="IPR039910">
    <property type="entry name" value="D15-like"/>
</dbReference>
<evidence type="ECO:0000313" key="7">
    <source>
        <dbReference type="Proteomes" id="UP000292085"/>
    </source>
</evidence>
<name>A0A4Q6Y109_9SPHN</name>
<evidence type="ECO:0000256" key="4">
    <source>
        <dbReference type="SAM" id="MobiDB-lite"/>
    </source>
</evidence>
<dbReference type="InterPro" id="IPR000184">
    <property type="entry name" value="Bac_surfAg_D15"/>
</dbReference>
<accession>A0A4Q6Y109</accession>
<dbReference type="EMBL" id="SGIS01000002">
    <property type="protein sequence ID" value="RZF66275.1"/>
    <property type="molecule type" value="Genomic_DNA"/>
</dbReference>
<keyword evidence="2" id="KW-1134">Transmembrane beta strand</keyword>
<gene>
    <name evidence="6" type="ORF">EWE75_01710</name>
</gene>
<evidence type="ECO:0000256" key="3">
    <source>
        <dbReference type="ARBA" id="ARBA00023136"/>
    </source>
</evidence>
<comment type="caution">
    <text evidence="6">The sequence shown here is derived from an EMBL/GenBank/DDBJ whole genome shotgun (WGS) entry which is preliminary data.</text>
</comment>
<keyword evidence="3" id="KW-0472">Membrane</keyword>
<evidence type="ECO:0000313" key="6">
    <source>
        <dbReference type="EMBL" id="RZF66275.1"/>
    </source>
</evidence>
<proteinExistence type="predicted"/>
<sequence length="698" mass="73582">MGAAPQQAQPMPQVPAPSVATQSADSAAEQPIVPDSEFDKALPPLSSDINAPLEPMTLEPVGTPPPVAATPPAATATATATAPPATNPATAVPAPADLDQPLPPLASFDATPLVTVADKAEKNPEIRYETVVTGLDKVGLEDEFKAHWVLKGKGKAANAAVVSARAHEDGELAGRVMRAAGYYDGTAVGTIETIPNDPGRVRALINATPGKLYHLGTVKVDAQPTVPPDLIANALALKTGDPIEAGRVQGAEANIATVLPQNGYPFAKVGQRDILLDELTTTGDYTLPIDTGARASFGGYTTTGKLAFDAHHVGVLARFKPGQIYDSRKVDDLRQALIATGLFSTASVEPVKTGKPGPDGTEQVDLLVRQVAGPKRSLSVSGGYSTGEGFKLEGSFTNRNLFPPEGALILNVVGGSQEQGAGATFKRSNAGKRDRTFSAGVTADHSNYDAYNAFTGTVFARMSYDSTPIWQKKFTWALGVELTGTNESVYDFGRARDVRRTYFIAALPGQAQWDTTDSLLNPTKGYRVKLSLSPETSVQGKISPYVRSLAEVSGYYPISDSIVLAGRVRAGSIAGISRDDLAPSRRYYGGGGGSVRGYGYQRLGPFDPTGNPVGGRSLNEFSLEARYRFGNFGIVPFFDGGNSYEGVLPKGQDLRFGAGIGGRFYTNFGPLRLDVATPLNKRKGDGLIALYISIGQAF</sequence>
<protein>
    <recommendedName>
        <fullName evidence="5">Bacterial surface antigen (D15) domain-containing protein</fullName>
    </recommendedName>
</protein>
<feature type="compositionally biased region" description="Low complexity" evidence="4">
    <location>
        <begin position="1"/>
        <end position="20"/>
    </location>
</feature>
<feature type="region of interest" description="Disordered" evidence="4">
    <location>
        <begin position="1"/>
        <end position="92"/>
    </location>
</feature>
<evidence type="ECO:0000256" key="2">
    <source>
        <dbReference type="ARBA" id="ARBA00022452"/>
    </source>
</evidence>
<evidence type="ECO:0000256" key="1">
    <source>
        <dbReference type="ARBA" id="ARBA00004370"/>
    </source>
</evidence>
<dbReference type="PANTHER" id="PTHR12815:SF42">
    <property type="entry name" value="BACTERIAL SURFACE ANTIGEN (D15) DOMAIN-CONTAINING PROTEIN"/>
    <property type="match status" value="1"/>
</dbReference>
<dbReference type="Gene3D" id="3.10.20.310">
    <property type="entry name" value="membrane protein fhac"/>
    <property type="match status" value="2"/>
</dbReference>
<keyword evidence="2" id="KW-0812">Transmembrane</keyword>
<comment type="subcellular location">
    <subcellularLocation>
        <location evidence="1">Membrane</location>
    </subcellularLocation>
</comment>
<organism evidence="6 7">
    <name type="scientific">Sphingomonas populi</name>
    <dbReference type="NCBI Taxonomy" id="2484750"/>
    <lineage>
        <taxon>Bacteria</taxon>
        <taxon>Pseudomonadati</taxon>
        <taxon>Pseudomonadota</taxon>
        <taxon>Alphaproteobacteria</taxon>
        <taxon>Sphingomonadales</taxon>
        <taxon>Sphingomonadaceae</taxon>
        <taxon>Sphingomonas</taxon>
    </lineage>
</organism>
<dbReference type="PANTHER" id="PTHR12815">
    <property type="entry name" value="SORTING AND ASSEMBLY MACHINERY SAMM50 PROTEIN FAMILY MEMBER"/>
    <property type="match status" value="1"/>
</dbReference>
<dbReference type="RefSeq" id="WP_130155121.1">
    <property type="nucleotide sequence ID" value="NZ_SGIS01000002.1"/>
</dbReference>
<dbReference type="GO" id="GO:0019867">
    <property type="term" value="C:outer membrane"/>
    <property type="evidence" value="ECO:0007669"/>
    <property type="project" value="InterPro"/>
</dbReference>
<evidence type="ECO:0000259" key="5">
    <source>
        <dbReference type="Pfam" id="PF01103"/>
    </source>
</evidence>
<feature type="compositionally biased region" description="Low complexity" evidence="4">
    <location>
        <begin position="70"/>
        <end position="92"/>
    </location>
</feature>
<keyword evidence="7" id="KW-1185">Reference proteome</keyword>
<dbReference type="Proteomes" id="UP000292085">
    <property type="component" value="Unassembled WGS sequence"/>
</dbReference>
<feature type="domain" description="Bacterial surface antigen (D15)" evidence="5">
    <location>
        <begin position="378"/>
        <end position="698"/>
    </location>
</feature>
<dbReference type="Gene3D" id="2.40.160.50">
    <property type="entry name" value="membrane protein fhac: a member of the omp85/tpsb transporter family"/>
    <property type="match status" value="1"/>
</dbReference>